<dbReference type="EMBL" id="CAEZSF010000119">
    <property type="protein sequence ID" value="CAB4544411.1"/>
    <property type="molecule type" value="Genomic_DNA"/>
</dbReference>
<dbReference type="Pfam" id="PF01370">
    <property type="entry name" value="Epimerase"/>
    <property type="match status" value="1"/>
</dbReference>
<dbReference type="Gene3D" id="3.40.50.720">
    <property type="entry name" value="NAD(P)-binding Rossmann-like Domain"/>
    <property type="match status" value="1"/>
</dbReference>
<evidence type="ECO:0000259" key="2">
    <source>
        <dbReference type="Pfam" id="PF01370"/>
    </source>
</evidence>
<comment type="similarity">
    <text evidence="1">Belongs to the NAD(P)-dependent epimerase/dehydratase family.</text>
</comment>
<dbReference type="EMBL" id="CAFBMG010000010">
    <property type="protein sequence ID" value="CAB4890843.1"/>
    <property type="molecule type" value="Genomic_DNA"/>
</dbReference>
<sequence length="324" mass="34773">MSTNISENRFLADTKWSNGSRSVVITGVTGQVAEVVATELSQRHRVIGVARFTDESARQRLEACGVECIPTDLLAAEFSEIPTEVDAVLNFAVVKSQRWDVDLRANAEAAGLLMAHTRPKAFLQCSSTGVYAAAGAQVLDEAAPLGDNHAPIMPTYSISKIAAEEVVRTMCRYLQIPTTIARLNVPYGVGPLGEPRGWPAFHLAMMEAGMAIPVEADQPNLFNPINLIDIAASIPALLEAATVPATIVNWAGVEQVSLEEWCSFLAQRCGLVAEFEVTDSTIGGVTVDTSKMQSMCGPTQVPWQEGFANLAEAYLQGVHPTQDS</sequence>
<feature type="domain" description="NAD-dependent epimerase/dehydratase" evidence="2">
    <location>
        <begin position="23"/>
        <end position="194"/>
    </location>
</feature>
<proteinExistence type="inferred from homology"/>
<dbReference type="SUPFAM" id="SSF51735">
    <property type="entry name" value="NAD(P)-binding Rossmann-fold domains"/>
    <property type="match status" value="1"/>
</dbReference>
<dbReference type="AlphaFoldDB" id="A0A6J6S896"/>
<organism evidence="4">
    <name type="scientific">freshwater metagenome</name>
    <dbReference type="NCBI Taxonomy" id="449393"/>
    <lineage>
        <taxon>unclassified sequences</taxon>
        <taxon>metagenomes</taxon>
        <taxon>ecological metagenomes</taxon>
    </lineage>
</organism>
<dbReference type="EMBL" id="CAEZYU010000008">
    <property type="protein sequence ID" value="CAB4730727.1"/>
    <property type="molecule type" value="Genomic_DNA"/>
</dbReference>
<gene>
    <name evidence="3" type="ORF">UFOPK1358_01216</name>
    <name evidence="4" type="ORF">UFOPK2766_00298</name>
    <name evidence="5" type="ORF">UFOPK3519_00249</name>
</gene>
<evidence type="ECO:0000313" key="3">
    <source>
        <dbReference type="EMBL" id="CAB4544411.1"/>
    </source>
</evidence>
<dbReference type="PANTHER" id="PTHR43000">
    <property type="entry name" value="DTDP-D-GLUCOSE 4,6-DEHYDRATASE-RELATED"/>
    <property type="match status" value="1"/>
</dbReference>
<protein>
    <submittedName>
        <fullName evidence="4">Unannotated protein</fullName>
    </submittedName>
</protein>
<evidence type="ECO:0000313" key="5">
    <source>
        <dbReference type="EMBL" id="CAB4890843.1"/>
    </source>
</evidence>
<reference evidence="4" key="1">
    <citation type="submission" date="2020-05" db="EMBL/GenBank/DDBJ databases">
        <authorList>
            <person name="Chiriac C."/>
            <person name="Salcher M."/>
            <person name="Ghai R."/>
            <person name="Kavagutti S V."/>
        </authorList>
    </citation>
    <scope>NUCLEOTIDE SEQUENCE</scope>
</reference>
<evidence type="ECO:0000313" key="4">
    <source>
        <dbReference type="EMBL" id="CAB4730727.1"/>
    </source>
</evidence>
<dbReference type="InterPro" id="IPR036291">
    <property type="entry name" value="NAD(P)-bd_dom_sf"/>
</dbReference>
<evidence type="ECO:0000256" key="1">
    <source>
        <dbReference type="ARBA" id="ARBA00007637"/>
    </source>
</evidence>
<accession>A0A6J6S896</accession>
<dbReference type="InterPro" id="IPR001509">
    <property type="entry name" value="Epimerase_deHydtase"/>
</dbReference>
<name>A0A6J6S896_9ZZZZ</name>